<proteinExistence type="predicted"/>
<dbReference type="STRING" id="667725.A0A0L0FSR5"/>
<dbReference type="AlphaFoldDB" id="A0A0L0FSR5"/>
<dbReference type="InterPro" id="IPR027417">
    <property type="entry name" value="P-loop_NTPase"/>
</dbReference>
<name>A0A0L0FSR5_9EUKA</name>
<sequence length="129" mass="14375">MEFAEWIGRTKKKHVYVISTLQRPVPLEHYLYTGPPPPGTPAPRKEPEIDVSLHKIMDRNKKFLTLGHKNATEAMKALIGKKSEAKGQYGPKSGGKRAGGGGGGFGKDRQLYQNLIKMLTKRKTRSNCE</sequence>
<reference evidence="2 3" key="1">
    <citation type="submission" date="2011-02" db="EMBL/GenBank/DDBJ databases">
        <title>The Genome Sequence of Sphaeroforma arctica JP610.</title>
        <authorList>
            <consortium name="The Broad Institute Genome Sequencing Platform"/>
            <person name="Russ C."/>
            <person name="Cuomo C."/>
            <person name="Young S.K."/>
            <person name="Zeng Q."/>
            <person name="Gargeya S."/>
            <person name="Alvarado L."/>
            <person name="Berlin A."/>
            <person name="Chapman S.B."/>
            <person name="Chen Z."/>
            <person name="Freedman E."/>
            <person name="Gellesch M."/>
            <person name="Goldberg J."/>
            <person name="Griggs A."/>
            <person name="Gujja S."/>
            <person name="Heilman E."/>
            <person name="Heiman D."/>
            <person name="Howarth C."/>
            <person name="Mehta T."/>
            <person name="Neiman D."/>
            <person name="Pearson M."/>
            <person name="Roberts A."/>
            <person name="Saif S."/>
            <person name="Shea T."/>
            <person name="Shenoy N."/>
            <person name="Sisk P."/>
            <person name="Stolte C."/>
            <person name="Sykes S."/>
            <person name="White J."/>
            <person name="Yandava C."/>
            <person name="Burger G."/>
            <person name="Gray M.W."/>
            <person name="Holland P.W.H."/>
            <person name="King N."/>
            <person name="Lang F.B.F."/>
            <person name="Roger A.J."/>
            <person name="Ruiz-Trillo I."/>
            <person name="Haas B."/>
            <person name="Nusbaum C."/>
            <person name="Birren B."/>
        </authorList>
    </citation>
    <scope>NUCLEOTIDE SEQUENCE [LARGE SCALE GENOMIC DNA]</scope>
    <source>
        <strain evidence="2 3">JP610</strain>
    </source>
</reference>
<dbReference type="RefSeq" id="XP_014152905.1">
    <property type="nucleotide sequence ID" value="XM_014297430.1"/>
</dbReference>
<dbReference type="OrthoDB" id="64767at2759"/>
<dbReference type="eggNOG" id="KOG0947">
    <property type="taxonomic scope" value="Eukaryota"/>
</dbReference>
<feature type="region of interest" description="Disordered" evidence="1">
    <location>
        <begin position="83"/>
        <end position="107"/>
    </location>
</feature>
<protein>
    <submittedName>
        <fullName evidence="2">Uncharacterized protein</fullName>
    </submittedName>
</protein>
<evidence type="ECO:0000313" key="2">
    <source>
        <dbReference type="EMBL" id="KNC79003.1"/>
    </source>
</evidence>
<gene>
    <name evidence="2" type="ORF">SARC_08591</name>
</gene>
<keyword evidence="3" id="KW-1185">Reference proteome</keyword>
<dbReference type="GeneID" id="25909095"/>
<organism evidence="2 3">
    <name type="scientific">Sphaeroforma arctica JP610</name>
    <dbReference type="NCBI Taxonomy" id="667725"/>
    <lineage>
        <taxon>Eukaryota</taxon>
        <taxon>Ichthyosporea</taxon>
        <taxon>Ichthyophonida</taxon>
        <taxon>Sphaeroforma</taxon>
    </lineage>
</organism>
<dbReference type="Gene3D" id="3.40.50.300">
    <property type="entry name" value="P-loop containing nucleotide triphosphate hydrolases"/>
    <property type="match status" value="1"/>
</dbReference>
<evidence type="ECO:0000256" key="1">
    <source>
        <dbReference type="SAM" id="MobiDB-lite"/>
    </source>
</evidence>
<accession>A0A0L0FSR5</accession>
<dbReference type="Proteomes" id="UP000054560">
    <property type="component" value="Unassembled WGS sequence"/>
</dbReference>
<dbReference type="EMBL" id="KQ242382">
    <property type="protein sequence ID" value="KNC79003.1"/>
    <property type="molecule type" value="Genomic_DNA"/>
</dbReference>
<feature type="compositionally biased region" description="Gly residues" evidence="1">
    <location>
        <begin position="92"/>
        <end position="105"/>
    </location>
</feature>
<evidence type="ECO:0000313" key="3">
    <source>
        <dbReference type="Proteomes" id="UP000054560"/>
    </source>
</evidence>